<evidence type="ECO:0000256" key="1">
    <source>
        <dbReference type="ARBA" id="ARBA00008335"/>
    </source>
</evidence>
<organism evidence="3 4">
    <name type="scientific">Sphagnum jensenii</name>
    <dbReference type="NCBI Taxonomy" id="128206"/>
    <lineage>
        <taxon>Eukaryota</taxon>
        <taxon>Viridiplantae</taxon>
        <taxon>Streptophyta</taxon>
        <taxon>Embryophyta</taxon>
        <taxon>Bryophyta</taxon>
        <taxon>Sphagnophytina</taxon>
        <taxon>Sphagnopsida</taxon>
        <taxon>Sphagnales</taxon>
        <taxon>Sphagnaceae</taxon>
        <taxon>Sphagnum</taxon>
    </lineage>
</organism>
<reference evidence="3" key="1">
    <citation type="submission" date="2024-02" db="EMBL/GenBank/DDBJ databases">
        <authorList>
            <consortium name="ELIXIR-Norway"/>
            <consortium name="Elixir Norway"/>
        </authorList>
    </citation>
    <scope>NUCLEOTIDE SEQUENCE</scope>
</reference>
<dbReference type="PANTHER" id="PTHR11328">
    <property type="entry name" value="MAJOR FACILITATOR SUPERFAMILY DOMAIN-CONTAINING PROTEIN"/>
    <property type="match status" value="1"/>
</dbReference>
<feature type="transmembrane region" description="Helical" evidence="2">
    <location>
        <begin position="200"/>
        <end position="219"/>
    </location>
</feature>
<evidence type="ECO:0000313" key="3">
    <source>
        <dbReference type="EMBL" id="CAK9253499.1"/>
    </source>
</evidence>
<dbReference type="SUPFAM" id="SSF103473">
    <property type="entry name" value="MFS general substrate transporter"/>
    <property type="match status" value="1"/>
</dbReference>
<keyword evidence="2" id="KW-0472">Membrane</keyword>
<name>A0ABP0VGJ7_9BRYO</name>
<evidence type="ECO:0000313" key="4">
    <source>
        <dbReference type="Proteomes" id="UP001497444"/>
    </source>
</evidence>
<keyword evidence="2" id="KW-1133">Transmembrane helix</keyword>
<keyword evidence="4" id="KW-1185">Reference proteome</keyword>
<feature type="transmembrane region" description="Helical" evidence="2">
    <location>
        <begin position="118"/>
        <end position="144"/>
    </location>
</feature>
<sequence>MQPDEVRLTLTSATESAEAVAYTEAGRTTGFDIDVDGLLPPVMGENMEATSVAFASEGQDYIIHVIDAVNDNTVMPLAIHTATPGTYTLSASALNVNGPATCWIIPQMEPERIPLPKIIAYAVGVFGWSISINIISVMLIYLYLPPSNAGMVNLVPQIVFFGVINIIALVTASGRLFDAVIDPAIAAWSDRSRHPRGRRIPMMALAVVPMALFAMAMFFPPFHSENRLNLVWLAVFQLGYYFFFGMYVIPSNALLAELGHYPNGKMHISTAQSVGFIIGIVVSSMAPGIANLLKYLMLPCRCCGQTNGP</sequence>
<keyword evidence="2" id="KW-0812">Transmembrane</keyword>
<dbReference type="Gene3D" id="1.20.1250.20">
    <property type="entry name" value="MFS general substrate transporter like domains"/>
    <property type="match status" value="1"/>
</dbReference>
<protein>
    <submittedName>
        <fullName evidence="3">Uncharacterized protein</fullName>
    </submittedName>
</protein>
<dbReference type="Proteomes" id="UP001497444">
    <property type="component" value="Unassembled WGS sequence"/>
</dbReference>
<proteinExistence type="inferred from homology"/>
<dbReference type="PANTHER" id="PTHR11328:SF24">
    <property type="entry name" value="MAJOR FACILITATOR SUPERFAMILY (MFS) PROFILE DOMAIN-CONTAINING PROTEIN"/>
    <property type="match status" value="1"/>
</dbReference>
<comment type="similarity">
    <text evidence="1">Belongs to the major facilitator superfamily.</text>
</comment>
<accession>A0ABP0VGJ7</accession>
<feature type="transmembrane region" description="Helical" evidence="2">
    <location>
        <begin position="150"/>
        <end position="170"/>
    </location>
</feature>
<evidence type="ECO:0000256" key="2">
    <source>
        <dbReference type="SAM" id="Phobius"/>
    </source>
</evidence>
<feature type="transmembrane region" description="Helical" evidence="2">
    <location>
        <begin position="270"/>
        <end position="289"/>
    </location>
</feature>
<dbReference type="EMBL" id="CAXAQS010000873">
    <property type="protein sequence ID" value="CAK9253499.1"/>
    <property type="molecule type" value="Genomic_DNA"/>
</dbReference>
<dbReference type="Pfam" id="PF13347">
    <property type="entry name" value="MFS_2"/>
    <property type="match status" value="1"/>
</dbReference>
<comment type="caution">
    <text evidence="3">The sequence shown here is derived from an EMBL/GenBank/DDBJ whole genome shotgun (WGS) entry which is preliminary data.</text>
</comment>
<dbReference type="InterPro" id="IPR036259">
    <property type="entry name" value="MFS_trans_sf"/>
</dbReference>
<gene>
    <name evidence="3" type="ORF">CSSPJE1EN1_LOCUS28877</name>
</gene>
<dbReference type="InterPro" id="IPR039672">
    <property type="entry name" value="MFS_2"/>
</dbReference>
<feature type="transmembrane region" description="Helical" evidence="2">
    <location>
        <begin position="231"/>
        <end position="249"/>
    </location>
</feature>